<protein>
    <submittedName>
        <fullName evidence="1">Uncharacterized protein</fullName>
    </submittedName>
</protein>
<name>A0ABD4U1Q3_STRAP</name>
<comment type="caution">
    <text evidence="1">The sequence shown here is derived from an EMBL/GenBank/DDBJ whole genome shotgun (WGS) entry which is preliminary data.</text>
</comment>
<evidence type="ECO:0000313" key="1">
    <source>
        <dbReference type="EMBL" id="MCW1076545.1"/>
    </source>
</evidence>
<proteinExistence type="predicted"/>
<dbReference type="AlphaFoldDB" id="A0ABD4U1Q3"/>
<evidence type="ECO:0000313" key="2">
    <source>
        <dbReference type="Proteomes" id="UP001208682"/>
    </source>
</evidence>
<organism evidence="1 2">
    <name type="scientific">Streptococcus anginosus</name>
    <dbReference type="NCBI Taxonomy" id="1328"/>
    <lineage>
        <taxon>Bacteria</taxon>
        <taxon>Bacillati</taxon>
        <taxon>Bacillota</taxon>
        <taxon>Bacilli</taxon>
        <taxon>Lactobacillales</taxon>
        <taxon>Streptococcaceae</taxon>
        <taxon>Streptococcus</taxon>
        <taxon>Streptococcus anginosus group</taxon>
    </lineage>
</organism>
<dbReference type="Proteomes" id="UP001208682">
    <property type="component" value="Unassembled WGS sequence"/>
</dbReference>
<sequence>MVKSFDLCYSEYAWDSLSKWFIEQFYFSKAIVTMQKATANPLLFFVAKGLLSQTLFLCDFSPSRFEGARQINHPLLI</sequence>
<gene>
    <name evidence="1" type="ORF">OJ589_05100</name>
</gene>
<accession>A0ABD4U1Q3</accession>
<dbReference type="EMBL" id="JAPAIP010000008">
    <property type="protein sequence ID" value="MCW1076545.1"/>
    <property type="molecule type" value="Genomic_DNA"/>
</dbReference>
<reference evidence="1 2" key="1">
    <citation type="submission" date="2022-10" db="EMBL/GenBank/DDBJ databases">
        <title>Comparative genomic study of S. anginosus.</title>
        <authorList>
            <person name="Prasad A."/>
            <person name="Ene A."/>
            <person name="Jablonska S."/>
            <person name="Du J."/>
            <person name="Wolfe A.J."/>
            <person name="Putonti C."/>
        </authorList>
    </citation>
    <scope>NUCLEOTIDE SEQUENCE [LARGE SCALE GENOMIC DNA]</scope>
    <source>
        <strain evidence="1 2">UMB1339</strain>
    </source>
</reference>